<protein>
    <submittedName>
        <fullName evidence="2">VOC family protein</fullName>
    </submittedName>
</protein>
<dbReference type="PANTHER" id="PTHR35908">
    <property type="entry name" value="HYPOTHETICAL FUSION PROTEIN"/>
    <property type="match status" value="1"/>
</dbReference>
<feature type="domain" description="Glyoxalase-like" evidence="1">
    <location>
        <begin position="13"/>
        <end position="128"/>
    </location>
</feature>
<dbReference type="PANTHER" id="PTHR35908:SF1">
    <property type="entry name" value="CONSERVED PROTEIN"/>
    <property type="match status" value="1"/>
</dbReference>
<dbReference type="Pfam" id="PF18029">
    <property type="entry name" value="Glyoxalase_6"/>
    <property type="match status" value="1"/>
</dbReference>
<reference evidence="2" key="1">
    <citation type="submission" date="2020-08" db="EMBL/GenBank/DDBJ databases">
        <title>Genome public.</title>
        <authorList>
            <person name="Liu C."/>
            <person name="Sun Q."/>
        </authorList>
    </citation>
    <scope>NUCLEOTIDE SEQUENCE</scope>
    <source>
        <strain evidence="2">NSJ-54</strain>
    </source>
</reference>
<dbReference type="AlphaFoldDB" id="A0A926IC01"/>
<evidence type="ECO:0000313" key="3">
    <source>
        <dbReference type="Proteomes" id="UP000660861"/>
    </source>
</evidence>
<dbReference type="Gene3D" id="3.10.180.10">
    <property type="entry name" value="2,3-Dihydroxybiphenyl 1,2-Dioxygenase, domain 1"/>
    <property type="match status" value="1"/>
</dbReference>
<proteinExistence type="predicted"/>
<gene>
    <name evidence="2" type="ORF">H8709_07105</name>
</gene>
<comment type="caution">
    <text evidence="2">The sequence shown here is derived from an EMBL/GenBank/DDBJ whole genome shotgun (WGS) entry which is preliminary data.</text>
</comment>
<dbReference type="RefSeq" id="WP_262397697.1">
    <property type="nucleotide sequence ID" value="NZ_JACRTC010000004.1"/>
</dbReference>
<sequence length="142" mass="15812">MTKQEMKIKMYAFTIDCQDPYALAKFYAALLGWEVPFHDGDWACVGAPGAEQGAYPGIMLQRNEAYQPPVWPETPAAQQQMAHLDFAVNDLEKAVAHAIACGATMAKEQFSDGWRVMIDPAGHPFCLCLMKEMMESPHFALL</sequence>
<dbReference type="InterPro" id="IPR029068">
    <property type="entry name" value="Glyas_Bleomycin-R_OHBP_Dase"/>
</dbReference>
<evidence type="ECO:0000259" key="1">
    <source>
        <dbReference type="Pfam" id="PF18029"/>
    </source>
</evidence>
<keyword evidence="3" id="KW-1185">Reference proteome</keyword>
<dbReference type="EMBL" id="JACRTC010000004">
    <property type="protein sequence ID" value="MBC8570600.1"/>
    <property type="molecule type" value="Genomic_DNA"/>
</dbReference>
<dbReference type="InterPro" id="IPR041581">
    <property type="entry name" value="Glyoxalase_6"/>
</dbReference>
<evidence type="ECO:0000313" key="2">
    <source>
        <dbReference type="EMBL" id="MBC8570600.1"/>
    </source>
</evidence>
<accession>A0A926IC01</accession>
<name>A0A926IC01_9FIRM</name>
<dbReference type="Proteomes" id="UP000660861">
    <property type="component" value="Unassembled WGS sequence"/>
</dbReference>
<organism evidence="2 3">
    <name type="scientific">Zongyangia hominis</name>
    <dbReference type="NCBI Taxonomy" id="2763677"/>
    <lineage>
        <taxon>Bacteria</taxon>
        <taxon>Bacillati</taxon>
        <taxon>Bacillota</taxon>
        <taxon>Clostridia</taxon>
        <taxon>Eubacteriales</taxon>
        <taxon>Oscillospiraceae</taxon>
        <taxon>Zongyangia</taxon>
    </lineage>
</organism>
<dbReference type="SUPFAM" id="SSF54593">
    <property type="entry name" value="Glyoxalase/Bleomycin resistance protein/Dihydroxybiphenyl dioxygenase"/>
    <property type="match status" value="1"/>
</dbReference>